<accession>A0A8D8PMQ5</accession>
<name>A0A8D8PMQ5_9HEMI</name>
<dbReference type="AlphaFoldDB" id="A0A8D8PMQ5"/>
<dbReference type="EMBL" id="HBUF01007030">
    <property type="protein sequence ID" value="CAG6607210.1"/>
    <property type="molecule type" value="Transcribed_RNA"/>
</dbReference>
<evidence type="ECO:0000313" key="1">
    <source>
        <dbReference type="EMBL" id="CAG6607210.1"/>
    </source>
</evidence>
<proteinExistence type="predicted"/>
<reference evidence="1" key="1">
    <citation type="submission" date="2021-05" db="EMBL/GenBank/DDBJ databases">
        <authorList>
            <person name="Alioto T."/>
            <person name="Alioto T."/>
            <person name="Gomez Garrido J."/>
        </authorList>
    </citation>
    <scope>NUCLEOTIDE SEQUENCE</scope>
</reference>
<sequence>MGSNPSRDRFFIWLNVCFQCISDIEMGVLPSKRWHTPNQLLTLTSLRVTRFLFTSLWKEKYENIISFVVIENKILISYKNMYVETLRNAHTYHRFKNVRNTCNHKLAPF</sequence>
<protein>
    <submittedName>
        <fullName evidence="1">Uncharacterized protein</fullName>
    </submittedName>
</protein>
<organism evidence="1">
    <name type="scientific">Cacopsylla melanoneura</name>
    <dbReference type="NCBI Taxonomy" id="428564"/>
    <lineage>
        <taxon>Eukaryota</taxon>
        <taxon>Metazoa</taxon>
        <taxon>Ecdysozoa</taxon>
        <taxon>Arthropoda</taxon>
        <taxon>Hexapoda</taxon>
        <taxon>Insecta</taxon>
        <taxon>Pterygota</taxon>
        <taxon>Neoptera</taxon>
        <taxon>Paraneoptera</taxon>
        <taxon>Hemiptera</taxon>
        <taxon>Sternorrhyncha</taxon>
        <taxon>Psylloidea</taxon>
        <taxon>Psyllidae</taxon>
        <taxon>Psyllinae</taxon>
        <taxon>Cacopsylla</taxon>
    </lineage>
</organism>